<evidence type="ECO:0000313" key="1">
    <source>
        <dbReference type="EMBL" id="ANJ20659.1"/>
    </source>
</evidence>
<gene>
    <name evidence="1" type="ORF">DSp06_gp02</name>
</gene>
<dbReference type="Proteomes" id="UP000259721">
    <property type="component" value="Segment"/>
</dbReference>
<evidence type="ECO:0000313" key="2">
    <source>
        <dbReference type="Proteomes" id="UP000259721"/>
    </source>
</evidence>
<reference evidence="1 2" key="1">
    <citation type="journal article" date="2016" name="Curr. Microbiol.">
        <title>Characterization and Complete Genome Sequences of Three N4-Like Roseobacter Phages Isolated from the South China Sea.</title>
        <authorList>
            <person name="Li B."/>
            <person name="Zhang S."/>
            <person name="Long L."/>
            <person name="Huang S."/>
        </authorList>
    </citation>
    <scope>NUCLEOTIDE SEQUENCE [LARGE SCALE GENOMIC DNA]</scope>
</reference>
<proteinExistence type="predicted"/>
<dbReference type="EMBL" id="KU885988">
    <property type="protein sequence ID" value="ANJ20659.1"/>
    <property type="molecule type" value="Genomic_DNA"/>
</dbReference>
<accession>A0A191VY68</accession>
<name>A0A191VY68_9CAUD</name>
<keyword evidence="2" id="KW-1185">Reference proteome</keyword>
<sequence>MTREDMEAYTRQAWENGCENPKNMDRWGIRDPLPEEIAEHGVGIMVFEYYNSPQGCSNSTEMGIWHEGQRWGLMKVTTGGEEVNHNEEIEFLVEDMPYTAHGHNFLLVPDAKEPHTIILFPFIS</sequence>
<organism evidence="1 2">
    <name type="scientific">Dinoroseobacter phage DS-1410Ws-06</name>
    <dbReference type="NCBI Taxonomy" id="1815983"/>
    <lineage>
        <taxon>Viruses</taxon>
        <taxon>Duplodnaviria</taxon>
        <taxon>Heunggongvirae</taxon>
        <taxon>Uroviricota</taxon>
        <taxon>Caudoviricetes</taxon>
        <taxon>Schitoviridae</taxon>
        <taxon>Rhodovirinae</taxon>
        <taxon>Sanyabayvirus</taxon>
        <taxon>Sanyabayvirus DS1410Ws06</taxon>
    </lineage>
</organism>
<protein>
    <submittedName>
        <fullName evidence="1">Uncharacterized protein</fullName>
    </submittedName>
</protein>